<evidence type="ECO:0000256" key="1">
    <source>
        <dbReference type="ARBA" id="ARBA00001933"/>
    </source>
</evidence>
<feature type="domain" description="Aminotransferase class I/classII large" evidence="6">
    <location>
        <begin position="32"/>
        <end position="384"/>
    </location>
</feature>
<dbReference type="GO" id="GO:0008483">
    <property type="term" value="F:transaminase activity"/>
    <property type="evidence" value="ECO:0007669"/>
    <property type="project" value="UniProtKB-KW"/>
</dbReference>
<accession>V7I9V1</accession>
<evidence type="ECO:0000259" key="6">
    <source>
        <dbReference type="Pfam" id="PF00155"/>
    </source>
</evidence>
<dbReference type="EC" id="4.4.1.13" evidence="2"/>
<keyword evidence="7" id="KW-0808">Transferase</keyword>
<keyword evidence="3" id="KW-0663">Pyridoxal phosphate</keyword>
<dbReference type="InterPro" id="IPR015422">
    <property type="entry name" value="PyrdxlP-dep_Trfase_small"/>
</dbReference>
<evidence type="ECO:0000256" key="2">
    <source>
        <dbReference type="ARBA" id="ARBA00012224"/>
    </source>
</evidence>
<proteinExistence type="inferred from homology"/>
<dbReference type="Gene3D" id="3.40.640.10">
    <property type="entry name" value="Type I PLP-dependent aspartate aminotransferase-like (Major domain)"/>
    <property type="match status" value="1"/>
</dbReference>
<dbReference type="OrthoDB" id="9802872at2"/>
<dbReference type="AlphaFoldDB" id="V7I9V1"/>
<evidence type="ECO:0000313" key="8">
    <source>
        <dbReference type="Proteomes" id="UP000017747"/>
    </source>
</evidence>
<dbReference type="InterPro" id="IPR015424">
    <property type="entry name" value="PyrdxlP-dep_Trfase"/>
</dbReference>
<dbReference type="InterPro" id="IPR015421">
    <property type="entry name" value="PyrdxlP-dep_Trfase_major"/>
</dbReference>
<keyword evidence="4" id="KW-0456">Lyase</keyword>
<evidence type="ECO:0000256" key="4">
    <source>
        <dbReference type="ARBA" id="ARBA00023239"/>
    </source>
</evidence>
<organism evidence="7 8">
    <name type="scientific">Youngiibacter fragilis 232.1</name>
    <dbReference type="NCBI Taxonomy" id="994573"/>
    <lineage>
        <taxon>Bacteria</taxon>
        <taxon>Bacillati</taxon>
        <taxon>Bacillota</taxon>
        <taxon>Clostridia</taxon>
        <taxon>Eubacteriales</taxon>
        <taxon>Clostridiaceae</taxon>
        <taxon>Youngiibacter</taxon>
    </lineage>
</organism>
<dbReference type="EMBL" id="AXUN02000087">
    <property type="protein sequence ID" value="ETA81622.1"/>
    <property type="molecule type" value="Genomic_DNA"/>
</dbReference>
<dbReference type="SUPFAM" id="SSF53383">
    <property type="entry name" value="PLP-dependent transferases"/>
    <property type="match status" value="1"/>
</dbReference>
<comment type="cofactor">
    <cofactor evidence="1">
        <name>pyridoxal 5'-phosphate</name>
        <dbReference type="ChEBI" id="CHEBI:597326"/>
    </cofactor>
</comment>
<dbReference type="eggNOG" id="COG1168">
    <property type="taxonomic scope" value="Bacteria"/>
</dbReference>
<sequence length="400" mass="45938">MTYYFDEMINRKNTDSIKFDFAVERGKPEDLLPLWVADMDFRAPNEVIEALESRSRHGIFGYTETKPDYFETLREWFEKRFGWNIESSWLVKTPGVVFAISAAVRALTDEGDSVLIQRPVYYPFSSSITDNGRNLVNNPLRYSDGKYSIDLDDFERKVREENVKLFILCNPHNPVGRVWSREELIGMGDICLRYGVKVVSDEIHADFVHEGYRHEVFADIKPEFRDIAITCTSPSKTFNLAGLQISNVFISNQELRRAFIGEIRRTGYSQLNTLGLTACKAAYKYGGTWLDELKSYLKGNIEFAAGYIEEELPGVRLVRTEGTYLLWLDFNDLRLDHDKLEDIIVNKAKLWLDDGTMFGIEGEGFQRINAACPRATLETALSRLKDALYDACNQRGTEIK</sequence>
<dbReference type="Gene3D" id="3.90.1150.10">
    <property type="entry name" value="Aspartate Aminotransferase, domain 1"/>
    <property type="match status" value="1"/>
</dbReference>
<dbReference type="InterPro" id="IPR051798">
    <property type="entry name" value="Class-II_PLP-Dep_Aminotrans"/>
</dbReference>
<gene>
    <name evidence="7" type="ORF">T472_0205480</name>
</gene>
<keyword evidence="7" id="KW-0032">Aminotransferase</keyword>
<dbReference type="RefSeq" id="WP_023384578.1">
    <property type="nucleotide sequence ID" value="NZ_AXUN02000087.1"/>
</dbReference>
<dbReference type="GO" id="GO:0047804">
    <property type="term" value="F:cysteine-S-conjugate beta-lyase activity"/>
    <property type="evidence" value="ECO:0007669"/>
    <property type="project" value="UniProtKB-EC"/>
</dbReference>
<evidence type="ECO:0000313" key="7">
    <source>
        <dbReference type="EMBL" id="ETA81622.1"/>
    </source>
</evidence>
<evidence type="ECO:0000256" key="3">
    <source>
        <dbReference type="ARBA" id="ARBA00022898"/>
    </source>
</evidence>
<comment type="caution">
    <text evidence="7">The sequence shown here is derived from an EMBL/GenBank/DDBJ whole genome shotgun (WGS) entry which is preliminary data.</text>
</comment>
<dbReference type="InterPro" id="IPR004839">
    <property type="entry name" value="Aminotransferase_I/II_large"/>
</dbReference>
<comment type="similarity">
    <text evidence="5">Belongs to the class-II pyridoxal-phosphate-dependent aminotransferase family. MalY/PatB cystathionine beta-lyase subfamily.</text>
</comment>
<dbReference type="NCBIfam" id="TIGR04350">
    <property type="entry name" value="C_S_lyase_PatB"/>
    <property type="match status" value="1"/>
</dbReference>
<dbReference type="PANTHER" id="PTHR43525">
    <property type="entry name" value="PROTEIN MALY"/>
    <property type="match status" value="1"/>
</dbReference>
<dbReference type="PATRIC" id="fig|994573.3.peg.1021"/>
<reference evidence="7 8" key="1">
    <citation type="journal article" date="2014" name="Genome Announc.">
        <title>Genome Sequence of Youngiibacter fragilis, the Type Strain of the Genus Youngiibacter.</title>
        <authorList>
            <person name="Wawrik C.B."/>
            <person name="Callaghan A.V."/>
            <person name="Stamps B.W."/>
            <person name="Wawrik B."/>
        </authorList>
    </citation>
    <scope>NUCLEOTIDE SEQUENCE [LARGE SCALE GENOMIC DNA]</scope>
    <source>
        <strain evidence="7 8">232.1</strain>
    </source>
</reference>
<dbReference type="Pfam" id="PF00155">
    <property type="entry name" value="Aminotran_1_2"/>
    <property type="match status" value="1"/>
</dbReference>
<dbReference type="CDD" id="cd00609">
    <property type="entry name" value="AAT_like"/>
    <property type="match status" value="1"/>
</dbReference>
<dbReference type="GO" id="GO:0030170">
    <property type="term" value="F:pyridoxal phosphate binding"/>
    <property type="evidence" value="ECO:0007669"/>
    <property type="project" value="InterPro"/>
</dbReference>
<protein>
    <recommendedName>
        <fullName evidence="2">cysteine-S-conjugate beta-lyase</fullName>
        <ecNumber evidence="2">4.4.1.13</ecNumber>
    </recommendedName>
</protein>
<dbReference type="InterPro" id="IPR027619">
    <property type="entry name" value="C-S_lyase_PatB-like"/>
</dbReference>
<name>V7I9V1_9CLOT</name>
<dbReference type="PANTHER" id="PTHR43525:SF1">
    <property type="entry name" value="PROTEIN MALY"/>
    <property type="match status" value="1"/>
</dbReference>
<keyword evidence="8" id="KW-1185">Reference proteome</keyword>
<dbReference type="STRING" id="994573.T472_0205480"/>
<dbReference type="Proteomes" id="UP000017747">
    <property type="component" value="Unassembled WGS sequence"/>
</dbReference>
<evidence type="ECO:0000256" key="5">
    <source>
        <dbReference type="ARBA" id="ARBA00037974"/>
    </source>
</evidence>